<protein>
    <submittedName>
        <fullName evidence="1">Uncharacterized protein</fullName>
    </submittedName>
</protein>
<evidence type="ECO:0000313" key="1">
    <source>
        <dbReference type="EMBL" id="OIO33284.1"/>
    </source>
</evidence>
<reference evidence="1 2" key="1">
    <citation type="journal article" date="2016" name="Environ. Microbiol.">
        <title>Genomic resolution of a cold subsurface aquifer community provides metabolic insights for novel microbes adapted to high CO concentrations.</title>
        <authorList>
            <person name="Probst A.J."/>
            <person name="Castelle C.J."/>
            <person name="Singh A."/>
            <person name="Brown C.T."/>
            <person name="Anantharaman K."/>
            <person name="Sharon I."/>
            <person name="Hug L.A."/>
            <person name="Burstein D."/>
            <person name="Emerson J.B."/>
            <person name="Thomas B.C."/>
            <person name="Banfield J.F."/>
        </authorList>
    </citation>
    <scope>NUCLEOTIDE SEQUENCE [LARGE SCALE GENOMIC DNA]</scope>
    <source>
        <strain evidence="1">CG1_02_47_685</strain>
    </source>
</reference>
<organism evidence="1 2">
    <name type="scientific">Candidatus Nomurabacteria bacterium CG1_02_47_685</name>
    <dbReference type="NCBI Taxonomy" id="1805282"/>
    <lineage>
        <taxon>Bacteria</taxon>
        <taxon>Candidatus Nomuraibacteriota</taxon>
    </lineage>
</organism>
<gene>
    <name evidence="1" type="ORF">AUJ44_00650</name>
</gene>
<accession>A0A1J4V816</accession>
<proteinExistence type="predicted"/>
<sequence length="137" mass="14961">MRFDVTLTTEFFNQIGCASHPERRTVKKFFSLMLAAMIMASIVSPPPANAKSGVKTAVYVLTGAVLLNALTGRRGDDAVSYGYRSGGYDATGAAEQAAFIRGRADALREQEREYRKLQAARERAAYERGRASLGGYE</sequence>
<dbReference type="EMBL" id="MNVO01000013">
    <property type="protein sequence ID" value="OIO33284.1"/>
    <property type="molecule type" value="Genomic_DNA"/>
</dbReference>
<evidence type="ECO:0000313" key="2">
    <source>
        <dbReference type="Proteomes" id="UP000183206"/>
    </source>
</evidence>
<dbReference type="Proteomes" id="UP000183206">
    <property type="component" value="Unassembled WGS sequence"/>
</dbReference>
<comment type="caution">
    <text evidence="1">The sequence shown here is derived from an EMBL/GenBank/DDBJ whole genome shotgun (WGS) entry which is preliminary data.</text>
</comment>
<dbReference type="AlphaFoldDB" id="A0A1J4V816"/>
<name>A0A1J4V816_9BACT</name>